<dbReference type="InterPro" id="IPR013217">
    <property type="entry name" value="Methyltransf_12"/>
</dbReference>
<keyword evidence="2" id="KW-0489">Methyltransferase</keyword>
<gene>
    <name evidence="2" type="ORF">WAB15_35540</name>
</gene>
<dbReference type="EMBL" id="CP147982">
    <property type="protein sequence ID" value="WXK81777.1"/>
    <property type="molecule type" value="Genomic_DNA"/>
</dbReference>
<name>A0ABZ2QYY6_9ACTN</name>
<dbReference type="Pfam" id="PF08242">
    <property type="entry name" value="Methyltransf_12"/>
    <property type="match status" value="1"/>
</dbReference>
<dbReference type="PANTHER" id="PTHR42912">
    <property type="entry name" value="METHYLTRANSFERASE"/>
    <property type="match status" value="1"/>
</dbReference>
<dbReference type="SUPFAM" id="SSF53335">
    <property type="entry name" value="S-adenosyl-L-methionine-dependent methyltransferases"/>
    <property type="match status" value="1"/>
</dbReference>
<keyword evidence="2" id="KW-0808">Transferase</keyword>
<reference evidence="2 3" key="1">
    <citation type="submission" date="2024-03" db="EMBL/GenBank/DDBJ databases">
        <title>The complete genome of Streptomyces sirii sp.nov.</title>
        <authorList>
            <person name="Zakalyukina Y.V."/>
            <person name="Belik A.R."/>
            <person name="Biryukov M.V."/>
            <person name="Baturina O.A."/>
            <person name="Kabilov M.R."/>
        </authorList>
    </citation>
    <scope>NUCLEOTIDE SEQUENCE [LARGE SCALE GENOMIC DNA]</scope>
    <source>
        <strain evidence="2 3">BP-8</strain>
    </source>
</reference>
<dbReference type="InterPro" id="IPR050508">
    <property type="entry name" value="Methyltransf_Superfamily"/>
</dbReference>
<dbReference type="Proteomes" id="UP001626628">
    <property type="component" value="Chromosome"/>
</dbReference>
<sequence>MARRWPADRPLRVLEVGAGTGGLTGALLPVLPADRTTYLYTDVSAYFLPRAQQRFARYDFVRYRTFDLDVDPVEQGLAEGGFDLVVAANSLHTGKDLTATLERIAALLAPGGRLLSIEHHHPEALIPWFGFLDSLLHHHTDHELRPGAILLPREEWPPLLERCGFTDLVQTGDDRASDLTSASVMLATAPRKPREPPPEPPVGPRGAAFVLVTEEPAEESLADSVAELLTADGRHAVRRVRADEDVREWRQEIGEPAEDLHLVLVLADRAPSGVAGLTEHTARRATLLRGLAQAREGRLPQGRTSNCGW</sequence>
<evidence type="ECO:0000313" key="3">
    <source>
        <dbReference type="Proteomes" id="UP001626628"/>
    </source>
</evidence>
<dbReference type="Gene3D" id="3.40.50.150">
    <property type="entry name" value="Vaccinia Virus protein VP39"/>
    <property type="match status" value="1"/>
</dbReference>
<dbReference type="EC" id="2.1.-.-" evidence="2"/>
<dbReference type="InterPro" id="IPR029063">
    <property type="entry name" value="SAM-dependent_MTases_sf"/>
</dbReference>
<dbReference type="RefSeq" id="WP_407289350.1">
    <property type="nucleotide sequence ID" value="NZ_CP147982.1"/>
</dbReference>
<dbReference type="GO" id="GO:0008168">
    <property type="term" value="F:methyltransferase activity"/>
    <property type="evidence" value="ECO:0007669"/>
    <property type="project" value="UniProtKB-KW"/>
</dbReference>
<accession>A0ABZ2QYY6</accession>
<keyword evidence="3" id="KW-1185">Reference proteome</keyword>
<organism evidence="2 3">
    <name type="scientific">Streptomyces sirii</name>
    <dbReference type="NCBI Taxonomy" id="3127701"/>
    <lineage>
        <taxon>Bacteria</taxon>
        <taxon>Bacillati</taxon>
        <taxon>Actinomycetota</taxon>
        <taxon>Actinomycetes</taxon>
        <taxon>Kitasatosporales</taxon>
        <taxon>Streptomycetaceae</taxon>
        <taxon>Streptomyces</taxon>
    </lineage>
</organism>
<evidence type="ECO:0000313" key="2">
    <source>
        <dbReference type="EMBL" id="WXK81777.1"/>
    </source>
</evidence>
<feature type="domain" description="Methyltransferase type 12" evidence="1">
    <location>
        <begin position="14"/>
        <end position="114"/>
    </location>
</feature>
<evidence type="ECO:0000259" key="1">
    <source>
        <dbReference type="Pfam" id="PF08242"/>
    </source>
</evidence>
<proteinExistence type="predicted"/>
<dbReference type="GO" id="GO:0032259">
    <property type="term" value="P:methylation"/>
    <property type="evidence" value="ECO:0007669"/>
    <property type="project" value="UniProtKB-KW"/>
</dbReference>
<protein>
    <submittedName>
        <fullName evidence="2">Class I SAM-dependent methyltransferase</fullName>
        <ecNumber evidence="2">2.1.-.-</ecNumber>
    </submittedName>
</protein>